<evidence type="ECO:0000256" key="2">
    <source>
        <dbReference type="ARBA" id="ARBA00022771"/>
    </source>
</evidence>
<dbReference type="PANTHER" id="PTHR15710">
    <property type="entry name" value="E3 UBIQUITIN-PROTEIN LIGASE PRAJA"/>
    <property type="match status" value="1"/>
</dbReference>
<evidence type="ECO:0000313" key="7">
    <source>
        <dbReference type="Proteomes" id="UP000479710"/>
    </source>
</evidence>
<dbReference type="SUPFAM" id="SSF57850">
    <property type="entry name" value="RING/U-box"/>
    <property type="match status" value="1"/>
</dbReference>
<dbReference type="Pfam" id="PF13639">
    <property type="entry name" value="zf-RING_2"/>
    <property type="match status" value="1"/>
</dbReference>
<evidence type="ECO:0000256" key="4">
    <source>
        <dbReference type="PROSITE-ProRule" id="PRU00175"/>
    </source>
</evidence>
<accession>A0A6G1DGV8</accession>
<keyword evidence="3" id="KW-0862">Zinc</keyword>
<reference evidence="6 7" key="1">
    <citation type="submission" date="2019-11" db="EMBL/GenBank/DDBJ databases">
        <title>Whole genome sequence of Oryza granulata.</title>
        <authorList>
            <person name="Li W."/>
        </authorList>
    </citation>
    <scope>NUCLEOTIDE SEQUENCE [LARGE SCALE GENOMIC DNA]</scope>
    <source>
        <strain evidence="7">cv. Menghai</strain>
        <tissue evidence="6">Leaf</tissue>
    </source>
</reference>
<dbReference type="InterPro" id="IPR001841">
    <property type="entry name" value="Znf_RING"/>
</dbReference>
<dbReference type="GO" id="GO:0005737">
    <property type="term" value="C:cytoplasm"/>
    <property type="evidence" value="ECO:0007669"/>
    <property type="project" value="TreeGrafter"/>
</dbReference>
<dbReference type="GO" id="GO:0008270">
    <property type="term" value="F:zinc ion binding"/>
    <property type="evidence" value="ECO:0007669"/>
    <property type="project" value="UniProtKB-KW"/>
</dbReference>
<dbReference type="PROSITE" id="PS50089">
    <property type="entry name" value="ZF_RING_2"/>
    <property type="match status" value="1"/>
</dbReference>
<comment type="caution">
    <text evidence="6">The sequence shown here is derived from an EMBL/GenBank/DDBJ whole genome shotgun (WGS) entry which is preliminary data.</text>
</comment>
<keyword evidence="7" id="KW-1185">Reference proteome</keyword>
<gene>
    <name evidence="6" type="ORF">E2562_012316</name>
</gene>
<proteinExistence type="predicted"/>
<sequence length="173" mass="18214">MAGAMDDDDGDIPSLANQLVMRAMYVRASNDILTALLPSSASLAADGAAGGAPASDEAIQALKEVAIIGDDVQQLDCAICLDHQDDAAAAGWKEMPCGHPFHGGCLEKWLRMHGTCPMCRHQMPTAAAAEGEEALVVLVRVPRSGGGANDGEAPAEGMYDYHYFVLENPFELD</sequence>
<dbReference type="InterPro" id="IPR013083">
    <property type="entry name" value="Znf_RING/FYVE/PHD"/>
</dbReference>
<dbReference type="PANTHER" id="PTHR15710:SF132">
    <property type="entry name" value="E3 UBIQUITIN-PROTEIN LIGASE MPSR1"/>
    <property type="match status" value="1"/>
</dbReference>
<dbReference type="GO" id="GO:0061630">
    <property type="term" value="F:ubiquitin protein ligase activity"/>
    <property type="evidence" value="ECO:0007669"/>
    <property type="project" value="TreeGrafter"/>
</dbReference>
<dbReference type="AlphaFoldDB" id="A0A6G1DGV8"/>
<organism evidence="6 7">
    <name type="scientific">Oryza meyeriana var. granulata</name>
    <dbReference type="NCBI Taxonomy" id="110450"/>
    <lineage>
        <taxon>Eukaryota</taxon>
        <taxon>Viridiplantae</taxon>
        <taxon>Streptophyta</taxon>
        <taxon>Embryophyta</taxon>
        <taxon>Tracheophyta</taxon>
        <taxon>Spermatophyta</taxon>
        <taxon>Magnoliopsida</taxon>
        <taxon>Liliopsida</taxon>
        <taxon>Poales</taxon>
        <taxon>Poaceae</taxon>
        <taxon>BOP clade</taxon>
        <taxon>Oryzoideae</taxon>
        <taxon>Oryzeae</taxon>
        <taxon>Oryzinae</taxon>
        <taxon>Oryza</taxon>
        <taxon>Oryza meyeriana</taxon>
    </lineage>
</organism>
<evidence type="ECO:0000259" key="5">
    <source>
        <dbReference type="PROSITE" id="PS50089"/>
    </source>
</evidence>
<name>A0A6G1DGV8_9ORYZ</name>
<dbReference type="Proteomes" id="UP000479710">
    <property type="component" value="Unassembled WGS sequence"/>
</dbReference>
<keyword evidence="2 4" id="KW-0863">Zinc-finger</keyword>
<dbReference type="GO" id="GO:0016567">
    <property type="term" value="P:protein ubiquitination"/>
    <property type="evidence" value="ECO:0007669"/>
    <property type="project" value="TreeGrafter"/>
</dbReference>
<evidence type="ECO:0000313" key="6">
    <source>
        <dbReference type="EMBL" id="KAF0911828.1"/>
    </source>
</evidence>
<dbReference type="SMART" id="SM00184">
    <property type="entry name" value="RING"/>
    <property type="match status" value="1"/>
</dbReference>
<dbReference type="OrthoDB" id="696079at2759"/>
<dbReference type="Gene3D" id="3.30.40.10">
    <property type="entry name" value="Zinc/RING finger domain, C3HC4 (zinc finger)"/>
    <property type="match status" value="1"/>
</dbReference>
<evidence type="ECO:0000256" key="1">
    <source>
        <dbReference type="ARBA" id="ARBA00022723"/>
    </source>
</evidence>
<dbReference type="EMBL" id="SPHZ02000006">
    <property type="protein sequence ID" value="KAF0911828.1"/>
    <property type="molecule type" value="Genomic_DNA"/>
</dbReference>
<evidence type="ECO:0000256" key="3">
    <source>
        <dbReference type="ARBA" id="ARBA00022833"/>
    </source>
</evidence>
<protein>
    <recommendedName>
        <fullName evidence="5">RING-type domain-containing protein</fullName>
    </recommendedName>
</protein>
<keyword evidence="1" id="KW-0479">Metal-binding</keyword>
<dbReference type="SMART" id="SM01197">
    <property type="entry name" value="FANCL_C"/>
    <property type="match status" value="1"/>
</dbReference>
<dbReference type="FunFam" id="3.30.40.10:FF:000789">
    <property type="entry name" value="Os03g0380900 protein"/>
    <property type="match status" value="1"/>
</dbReference>
<feature type="domain" description="RING-type" evidence="5">
    <location>
        <begin position="77"/>
        <end position="120"/>
    </location>
</feature>